<keyword evidence="2" id="KW-1185">Reference proteome</keyword>
<sequence length="588" mass="66130">MCVISQTICPNCGRKPQGYIFRPCEPFISQVSDQPGSTLFGRRLCCPDFIWPSPGPIPVKVQHCENCIHSRESSNPVRSDNKDDAGNTAAVVSKTILAYLSGFDMVLDAKQDDRRHRHLTLRIPYCDLCRKPYFCLRDNDDETFLHGDYGDSQKPTIEGIEFEFSSILWTWTQLALLWKIDGHDGIETNILTGFVHRPCNTCINRETILRGRMVLYIQQCDGSEAWAVWMWLMMRGSGQVNFWWHELRNTGLPDSSPPNAMEFRALMAAGWKARTGVAWEDMYDVELGEHPLLFTPHSEVFTSLSQWNALARIYRQPDPVPMLPPRLLDISDVMLEYEPAVERPRRYRTPQHGHHPEHATSGAVNNNRPTLPVSTPPRPAQPVSALHRPGAKINLRSDDEHNDRPAKRLRFADEVDVLGENYQLPAHVSAQPETSSPADSDHTLVDSDDSNEDLTNDTIAVLVPCQFGFYHVRYMDPNCAWQLPLGVDIEEGTPIEPPRRQQPNVAEEAQDKGKGPEIAETKAEVEVKGKAPELSEAEGKEKGKEPVAAGIEYDGRNKNQQGRVGTGRSKRDALVLSSDESSTYSDSD</sequence>
<accession>A0ACB9YN37</accession>
<proteinExistence type="predicted"/>
<evidence type="ECO:0000313" key="2">
    <source>
        <dbReference type="Proteomes" id="UP001497700"/>
    </source>
</evidence>
<dbReference type="EMBL" id="MU393588">
    <property type="protein sequence ID" value="KAI4860383.1"/>
    <property type="molecule type" value="Genomic_DNA"/>
</dbReference>
<dbReference type="Proteomes" id="UP001497700">
    <property type="component" value="Unassembled WGS sequence"/>
</dbReference>
<gene>
    <name evidence="1" type="ORF">F4820DRAFT_436982</name>
</gene>
<organism evidence="1 2">
    <name type="scientific">Hypoxylon rubiginosum</name>
    <dbReference type="NCBI Taxonomy" id="110542"/>
    <lineage>
        <taxon>Eukaryota</taxon>
        <taxon>Fungi</taxon>
        <taxon>Dikarya</taxon>
        <taxon>Ascomycota</taxon>
        <taxon>Pezizomycotina</taxon>
        <taxon>Sordariomycetes</taxon>
        <taxon>Xylariomycetidae</taxon>
        <taxon>Xylariales</taxon>
        <taxon>Hypoxylaceae</taxon>
        <taxon>Hypoxylon</taxon>
    </lineage>
</organism>
<name>A0ACB9YN37_9PEZI</name>
<comment type="caution">
    <text evidence="1">The sequence shown here is derived from an EMBL/GenBank/DDBJ whole genome shotgun (WGS) entry which is preliminary data.</text>
</comment>
<reference evidence="1 2" key="1">
    <citation type="journal article" date="2022" name="New Phytol.">
        <title>Ecological generalism drives hyperdiversity of secondary metabolite gene clusters in xylarialean endophytes.</title>
        <authorList>
            <person name="Franco M.E.E."/>
            <person name="Wisecaver J.H."/>
            <person name="Arnold A.E."/>
            <person name="Ju Y.M."/>
            <person name="Slot J.C."/>
            <person name="Ahrendt S."/>
            <person name="Moore L.P."/>
            <person name="Eastman K.E."/>
            <person name="Scott K."/>
            <person name="Konkel Z."/>
            <person name="Mondo S.J."/>
            <person name="Kuo A."/>
            <person name="Hayes R.D."/>
            <person name="Haridas S."/>
            <person name="Andreopoulos B."/>
            <person name="Riley R."/>
            <person name="LaButti K."/>
            <person name="Pangilinan J."/>
            <person name="Lipzen A."/>
            <person name="Amirebrahimi M."/>
            <person name="Yan J."/>
            <person name="Adam C."/>
            <person name="Keymanesh K."/>
            <person name="Ng V."/>
            <person name="Louie K."/>
            <person name="Northen T."/>
            <person name="Drula E."/>
            <person name="Henrissat B."/>
            <person name="Hsieh H.M."/>
            <person name="Youens-Clark K."/>
            <person name="Lutzoni F."/>
            <person name="Miadlikowska J."/>
            <person name="Eastwood D.C."/>
            <person name="Hamelin R.C."/>
            <person name="Grigoriev I.V."/>
            <person name="U'Ren J.M."/>
        </authorList>
    </citation>
    <scope>NUCLEOTIDE SEQUENCE [LARGE SCALE GENOMIC DNA]</scope>
    <source>
        <strain evidence="1 2">CBS 119005</strain>
    </source>
</reference>
<evidence type="ECO:0000313" key="1">
    <source>
        <dbReference type="EMBL" id="KAI4860383.1"/>
    </source>
</evidence>
<protein>
    <submittedName>
        <fullName evidence="1">Uncharacterized protein</fullName>
    </submittedName>
</protein>